<dbReference type="Pfam" id="PF01850">
    <property type="entry name" value="PIN"/>
    <property type="match status" value="1"/>
</dbReference>
<name>A0AAU8LQ57_9BACT</name>
<keyword evidence="6" id="KW-0460">Magnesium</keyword>
<reference evidence="9" key="2">
    <citation type="submission" date="2024-06" db="EMBL/GenBank/DDBJ databases">
        <authorList>
            <person name="Plum-Jensen L.E."/>
            <person name="Schramm A."/>
            <person name="Marshall I.P.G."/>
        </authorList>
    </citation>
    <scope>NUCLEOTIDE SEQUENCE</scope>
    <source>
        <strain evidence="9">Rat1</strain>
    </source>
</reference>
<keyword evidence="2" id="KW-1277">Toxin-antitoxin system</keyword>
<dbReference type="KEGG" id="eaj:Q3M24_11955"/>
<gene>
    <name evidence="9" type="ORF">Q3M24_11955</name>
</gene>
<evidence type="ECO:0000256" key="3">
    <source>
        <dbReference type="ARBA" id="ARBA00022722"/>
    </source>
</evidence>
<reference evidence="9" key="1">
    <citation type="journal article" date="2024" name="Syst. Appl. Microbiol.">
        <title>First single-strain enrichments of Electrothrix cable bacteria, description of E. aestuarii sp. nov. and E. rattekaaiensis sp. nov., and proposal of a cable bacteria taxonomy following the rules of the SeqCode.</title>
        <authorList>
            <person name="Plum-Jensen L.E."/>
            <person name="Schramm A."/>
            <person name="Marshall I.P.G."/>
        </authorList>
    </citation>
    <scope>NUCLEOTIDE SEQUENCE</scope>
    <source>
        <strain evidence="9">Rat1</strain>
    </source>
</reference>
<keyword evidence="3" id="KW-0540">Nuclease</keyword>
<accession>A0AAU8LQ57</accession>
<keyword evidence="5" id="KW-0378">Hydrolase</keyword>
<evidence type="ECO:0000313" key="9">
    <source>
        <dbReference type="EMBL" id="XCN71034.1"/>
    </source>
</evidence>
<dbReference type="AlphaFoldDB" id="A0AAU8LQ57"/>
<evidence type="ECO:0000256" key="6">
    <source>
        <dbReference type="ARBA" id="ARBA00022842"/>
    </source>
</evidence>
<comment type="cofactor">
    <cofactor evidence="1">
        <name>Mg(2+)</name>
        <dbReference type="ChEBI" id="CHEBI:18420"/>
    </cofactor>
</comment>
<feature type="domain" description="PIN" evidence="8">
    <location>
        <begin position="1"/>
        <end position="113"/>
    </location>
</feature>
<evidence type="ECO:0000256" key="1">
    <source>
        <dbReference type="ARBA" id="ARBA00001946"/>
    </source>
</evidence>
<dbReference type="GO" id="GO:0046872">
    <property type="term" value="F:metal ion binding"/>
    <property type="evidence" value="ECO:0007669"/>
    <property type="project" value="UniProtKB-KW"/>
</dbReference>
<comment type="similarity">
    <text evidence="7">Belongs to the PINc/VapC protein family.</text>
</comment>
<evidence type="ECO:0000256" key="7">
    <source>
        <dbReference type="ARBA" id="ARBA00038093"/>
    </source>
</evidence>
<evidence type="ECO:0000256" key="2">
    <source>
        <dbReference type="ARBA" id="ARBA00022649"/>
    </source>
</evidence>
<dbReference type="Gene3D" id="3.40.50.1010">
    <property type="entry name" value="5'-nuclease"/>
    <property type="match status" value="1"/>
</dbReference>
<dbReference type="GO" id="GO:0004518">
    <property type="term" value="F:nuclease activity"/>
    <property type="evidence" value="ECO:0007669"/>
    <property type="project" value="UniProtKB-KW"/>
</dbReference>
<dbReference type="InterPro" id="IPR002716">
    <property type="entry name" value="PIN_dom"/>
</dbReference>
<protein>
    <submittedName>
        <fullName evidence="9">Type II toxin-antitoxin system VapC family toxin</fullName>
    </submittedName>
</protein>
<sequence length="127" mass="14329">MIVDTDVLIWYSRGYQSAIDLVHSFGRFSLSVVTYMEIVQGVRNKQELSAFQKALGILNARVIQIDELISTKAMFYVEQYALSHSMELADALIGASAVIRQVPLVTGNEKHYKHLPEIQIQKFLVNG</sequence>
<proteinExistence type="inferred from homology"/>
<dbReference type="SUPFAM" id="SSF88723">
    <property type="entry name" value="PIN domain-like"/>
    <property type="match status" value="1"/>
</dbReference>
<dbReference type="GO" id="GO:0016787">
    <property type="term" value="F:hydrolase activity"/>
    <property type="evidence" value="ECO:0007669"/>
    <property type="project" value="UniProtKB-KW"/>
</dbReference>
<evidence type="ECO:0000256" key="4">
    <source>
        <dbReference type="ARBA" id="ARBA00022723"/>
    </source>
</evidence>
<keyword evidence="4" id="KW-0479">Metal-binding</keyword>
<dbReference type="InterPro" id="IPR029060">
    <property type="entry name" value="PIN-like_dom_sf"/>
</dbReference>
<dbReference type="PANTHER" id="PTHR33653">
    <property type="entry name" value="RIBONUCLEASE VAPC2"/>
    <property type="match status" value="1"/>
</dbReference>
<dbReference type="CDD" id="cd18741">
    <property type="entry name" value="PIN_VapC4-5_FitB-like"/>
    <property type="match status" value="1"/>
</dbReference>
<organism evidence="9">
    <name type="scientific">Candidatus Electrothrix aestuarii</name>
    <dbReference type="NCBI Taxonomy" id="3062594"/>
    <lineage>
        <taxon>Bacteria</taxon>
        <taxon>Pseudomonadati</taxon>
        <taxon>Thermodesulfobacteriota</taxon>
        <taxon>Desulfobulbia</taxon>
        <taxon>Desulfobulbales</taxon>
        <taxon>Desulfobulbaceae</taxon>
        <taxon>Candidatus Electrothrix</taxon>
    </lineage>
</organism>
<dbReference type="InterPro" id="IPR050556">
    <property type="entry name" value="Type_II_TA_system_RNase"/>
</dbReference>
<dbReference type="EMBL" id="CP159373">
    <property type="protein sequence ID" value="XCN71034.1"/>
    <property type="molecule type" value="Genomic_DNA"/>
</dbReference>
<evidence type="ECO:0000259" key="8">
    <source>
        <dbReference type="Pfam" id="PF01850"/>
    </source>
</evidence>
<dbReference type="PANTHER" id="PTHR33653:SF1">
    <property type="entry name" value="RIBONUCLEASE VAPC2"/>
    <property type="match status" value="1"/>
</dbReference>
<evidence type="ECO:0000256" key="5">
    <source>
        <dbReference type="ARBA" id="ARBA00022801"/>
    </source>
</evidence>